<dbReference type="STRING" id="398512.Bccel_0570"/>
<organism evidence="1 2">
    <name type="scientific">Pseudobacteroides cellulosolvens ATCC 35603 = DSM 2933</name>
    <dbReference type="NCBI Taxonomy" id="398512"/>
    <lineage>
        <taxon>Bacteria</taxon>
        <taxon>Bacillati</taxon>
        <taxon>Bacillota</taxon>
        <taxon>Clostridia</taxon>
        <taxon>Eubacteriales</taxon>
        <taxon>Oscillospiraceae</taxon>
        <taxon>Pseudobacteroides</taxon>
    </lineage>
</organism>
<sequence length="224" mass="26189">MKLYLGGRSEGWVVGNKFKIDQKVLDFIDFAKTLRNNKYEASLDQWSPGWSDAIAEDEKAFIWLCPTWGIPWIIGSYDKRAVDGGEWGLAKPPFPFFWGGSWLSIYSKSKNQDLAWEFIKFITTDKDVMRKWASQNRDLPNNLQLLSEGTQQNNKIIGTDIFKFYEPFVKDINGKLRTSKDYTIELYYNRCLRSYLDGEIKTEEEMLRKFKDEVKNSVKDISVD</sequence>
<dbReference type="Proteomes" id="UP000036923">
    <property type="component" value="Unassembled WGS sequence"/>
</dbReference>
<gene>
    <name evidence="1" type="ORF">Bccel_0570</name>
</gene>
<proteinExistence type="predicted"/>
<evidence type="ECO:0008006" key="3">
    <source>
        <dbReference type="Google" id="ProtNLM"/>
    </source>
</evidence>
<protein>
    <recommendedName>
        <fullName evidence="3">Extracellular solute-binding protein family 1</fullName>
    </recommendedName>
</protein>
<accession>A0A0L6JHY0</accession>
<comment type="caution">
    <text evidence="1">The sequence shown here is derived from an EMBL/GenBank/DDBJ whole genome shotgun (WGS) entry which is preliminary data.</text>
</comment>
<dbReference type="SUPFAM" id="SSF53850">
    <property type="entry name" value="Periplasmic binding protein-like II"/>
    <property type="match status" value="1"/>
</dbReference>
<keyword evidence="2" id="KW-1185">Reference proteome</keyword>
<dbReference type="RefSeq" id="WP_036943955.1">
    <property type="nucleotide sequence ID" value="NZ_JQKC01000024.1"/>
</dbReference>
<dbReference type="Gene3D" id="3.40.190.10">
    <property type="entry name" value="Periplasmic binding protein-like II"/>
    <property type="match status" value="1"/>
</dbReference>
<dbReference type="eggNOG" id="COG1653">
    <property type="taxonomic scope" value="Bacteria"/>
</dbReference>
<dbReference type="EMBL" id="LGTC01000001">
    <property type="protein sequence ID" value="KNY25310.1"/>
    <property type="molecule type" value="Genomic_DNA"/>
</dbReference>
<evidence type="ECO:0000313" key="1">
    <source>
        <dbReference type="EMBL" id="KNY25310.1"/>
    </source>
</evidence>
<dbReference type="AlphaFoldDB" id="A0A0L6JHY0"/>
<dbReference type="OrthoDB" id="55273at2"/>
<name>A0A0L6JHY0_9FIRM</name>
<reference evidence="2" key="1">
    <citation type="submission" date="2015-07" db="EMBL/GenBank/DDBJ databases">
        <title>Near-Complete Genome Sequence of the Cellulolytic Bacterium Bacteroides (Pseudobacteroides) cellulosolvens ATCC 35603.</title>
        <authorList>
            <person name="Dassa B."/>
            <person name="Utturkar S.M."/>
            <person name="Klingeman D.M."/>
            <person name="Hurt R.A."/>
            <person name="Keller M."/>
            <person name="Xu J."/>
            <person name="Reddy Y.H.K."/>
            <person name="Borovok I."/>
            <person name="Grinberg I.R."/>
            <person name="Lamed R."/>
            <person name="Zhivin O."/>
            <person name="Bayer E.A."/>
            <person name="Brown S.D."/>
        </authorList>
    </citation>
    <scope>NUCLEOTIDE SEQUENCE [LARGE SCALE GENOMIC DNA]</scope>
    <source>
        <strain evidence="2">DSM 2933</strain>
    </source>
</reference>
<evidence type="ECO:0000313" key="2">
    <source>
        <dbReference type="Proteomes" id="UP000036923"/>
    </source>
</evidence>
<dbReference type="Pfam" id="PF13416">
    <property type="entry name" value="SBP_bac_8"/>
    <property type="match status" value="1"/>
</dbReference>
<dbReference type="InterPro" id="IPR006059">
    <property type="entry name" value="SBP"/>
</dbReference>